<feature type="non-terminal residue" evidence="2">
    <location>
        <position position="1"/>
    </location>
</feature>
<evidence type="ECO:0000313" key="3">
    <source>
        <dbReference type="Proteomes" id="UP000681967"/>
    </source>
</evidence>
<comment type="caution">
    <text evidence="2">The sequence shown here is derived from an EMBL/GenBank/DDBJ whole genome shotgun (WGS) entry which is preliminary data.</text>
</comment>
<name>A0A8S3CU07_9BILA</name>
<dbReference type="EMBL" id="CAJOBH010185989">
    <property type="protein sequence ID" value="CAF4951941.1"/>
    <property type="molecule type" value="Genomic_DNA"/>
</dbReference>
<proteinExistence type="predicted"/>
<dbReference type="Pfam" id="PF04629">
    <property type="entry name" value="ICA69"/>
    <property type="match status" value="1"/>
</dbReference>
<organism evidence="2 3">
    <name type="scientific">Rotaria magnacalcarata</name>
    <dbReference type="NCBI Taxonomy" id="392030"/>
    <lineage>
        <taxon>Eukaryota</taxon>
        <taxon>Metazoa</taxon>
        <taxon>Spiralia</taxon>
        <taxon>Gnathifera</taxon>
        <taxon>Rotifera</taxon>
        <taxon>Eurotatoria</taxon>
        <taxon>Bdelloidea</taxon>
        <taxon>Philodinida</taxon>
        <taxon>Philodinidae</taxon>
        <taxon>Rotaria</taxon>
    </lineage>
</organism>
<gene>
    <name evidence="2" type="ORF">BYL167_LOCUS54003</name>
</gene>
<reference evidence="2" key="1">
    <citation type="submission" date="2021-02" db="EMBL/GenBank/DDBJ databases">
        <authorList>
            <person name="Nowell W R."/>
        </authorList>
    </citation>
    <scope>NUCLEOTIDE SEQUENCE</scope>
</reference>
<dbReference type="Proteomes" id="UP000681967">
    <property type="component" value="Unassembled WGS sequence"/>
</dbReference>
<feature type="domain" description="Islet cell autoantigen Ica1 C-terminal" evidence="1">
    <location>
        <begin position="6"/>
        <end position="32"/>
    </location>
</feature>
<protein>
    <recommendedName>
        <fullName evidence="1">Islet cell autoantigen Ica1 C-terminal domain-containing protein</fullName>
    </recommendedName>
</protein>
<evidence type="ECO:0000313" key="2">
    <source>
        <dbReference type="EMBL" id="CAF4951941.1"/>
    </source>
</evidence>
<evidence type="ECO:0000259" key="1">
    <source>
        <dbReference type="Pfam" id="PF04629"/>
    </source>
</evidence>
<dbReference type="InterPro" id="IPR006723">
    <property type="entry name" value="Islet_autoAg_Ica1_C"/>
</dbReference>
<dbReference type="AlphaFoldDB" id="A0A8S3CU07"/>
<sequence length="37" mass="3962">GKTTEKSSWLNLFAELDPLQNPDAVGKAAGDEADRNC</sequence>
<accession>A0A8S3CU07</accession>